<proteinExistence type="predicted"/>
<dbReference type="EMBL" id="CM056796">
    <property type="protein sequence ID" value="KAJ8714082.1"/>
    <property type="molecule type" value="Genomic_DNA"/>
</dbReference>
<dbReference type="Proteomes" id="UP001231649">
    <property type="component" value="Chromosome 20"/>
</dbReference>
<reference evidence="1" key="1">
    <citation type="submission" date="2023-03" db="EMBL/GenBank/DDBJ databases">
        <title>Chromosome-level genomes of two armyworms, Mythimna separata and Mythimna loreyi, provide insights into the biosynthesis and reception of sex pheromones.</title>
        <authorList>
            <person name="Zhao H."/>
        </authorList>
    </citation>
    <scope>NUCLEOTIDE SEQUENCE</scope>
    <source>
        <strain evidence="1">BeijingLab</strain>
    </source>
</reference>
<evidence type="ECO:0000313" key="2">
    <source>
        <dbReference type="Proteomes" id="UP001231649"/>
    </source>
</evidence>
<gene>
    <name evidence="1" type="ORF">PYW08_007702</name>
</gene>
<sequence>MSRRNEDFDENCDCDNPKIVKYEDVVDAAVRTRQYIINTPVMAANTQKEFGIGIYYKLEFMQKSGSFKERGALNALQLLPCDKKKLGVVMASTGNEAIALCYHAAKMNIPVIVVMPISLAIDKMQRCHGYGAKVVVQGTNLMEAQKYARALARDKGLTYINGRDHPHILAGYGSMAIEILEVMPFVDAVIVPVGSGGLAAATATVIKHQKPNVLVYGVQPELTPTFFESLQNDEPITMPIQTNVADAITVSQVGVNGYATAKPLLDKMLLVKEDWITRAMLHLSEREKFIVEGAGACPLAAIIGNLVPELKSKNVVCLLTGGNVDNIMMVRCLERGLAAEGRLVKFRVGVRNDPRSKSVLMSLIAAGGYNIHRHFQDNTWTDGADYFVEMKVVCETKGLAHALELKRTIEKAYPCTSVFENEPFNDKRTCPCYIKKIT</sequence>
<keyword evidence="2" id="KW-1185">Reference proteome</keyword>
<name>A0ACC2QCF9_9NEOP</name>
<comment type="caution">
    <text evidence="1">The sequence shown here is derived from an EMBL/GenBank/DDBJ whole genome shotgun (WGS) entry which is preliminary data.</text>
</comment>
<accession>A0ACC2QCF9</accession>
<organism evidence="1 2">
    <name type="scientific">Mythimna loreyi</name>
    <dbReference type="NCBI Taxonomy" id="667449"/>
    <lineage>
        <taxon>Eukaryota</taxon>
        <taxon>Metazoa</taxon>
        <taxon>Ecdysozoa</taxon>
        <taxon>Arthropoda</taxon>
        <taxon>Hexapoda</taxon>
        <taxon>Insecta</taxon>
        <taxon>Pterygota</taxon>
        <taxon>Neoptera</taxon>
        <taxon>Endopterygota</taxon>
        <taxon>Lepidoptera</taxon>
        <taxon>Glossata</taxon>
        <taxon>Ditrysia</taxon>
        <taxon>Noctuoidea</taxon>
        <taxon>Noctuidae</taxon>
        <taxon>Noctuinae</taxon>
        <taxon>Hadenini</taxon>
        <taxon>Mythimna</taxon>
    </lineage>
</organism>
<protein>
    <submittedName>
        <fullName evidence="1">Uncharacterized protein</fullName>
    </submittedName>
</protein>
<evidence type="ECO:0000313" key="1">
    <source>
        <dbReference type="EMBL" id="KAJ8714082.1"/>
    </source>
</evidence>